<dbReference type="InterPro" id="IPR036388">
    <property type="entry name" value="WH-like_DNA-bd_sf"/>
</dbReference>
<dbReference type="PANTHER" id="PTHR43537">
    <property type="entry name" value="TRANSCRIPTIONAL REGULATOR, GNTR FAMILY"/>
    <property type="match status" value="1"/>
</dbReference>
<dbReference type="STRING" id="29563.SAMN02983006_01742"/>
<evidence type="ECO:0000313" key="5">
    <source>
        <dbReference type="EMBL" id="SFL67114.1"/>
    </source>
</evidence>
<gene>
    <name evidence="5" type="ORF">SAMN02983006_01742</name>
</gene>
<dbReference type="RefSeq" id="WP_089861832.1">
    <property type="nucleotide sequence ID" value="NZ_FOTI01000023.1"/>
</dbReference>
<dbReference type="SUPFAM" id="SSF48008">
    <property type="entry name" value="GntR ligand-binding domain-like"/>
    <property type="match status" value="1"/>
</dbReference>
<dbReference type="GO" id="GO:0003700">
    <property type="term" value="F:DNA-binding transcription factor activity"/>
    <property type="evidence" value="ECO:0007669"/>
    <property type="project" value="InterPro"/>
</dbReference>
<dbReference type="InterPro" id="IPR008920">
    <property type="entry name" value="TF_FadR/GntR_C"/>
</dbReference>
<dbReference type="EMBL" id="FOTI01000023">
    <property type="protein sequence ID" value="SFL67114.1"/>
    <property type="molecule type" value="Genomic_DNA"/>
</dbReference>
<evidence type="ECO:0000256" key="3">
    <source>
        <dbReference type="ARBA" id="ARBA00023163"/>
    </source>
</evidence>
<dbReference type="Gene3D" id="1.20.120.530">
    <property type="entry name" value="GntR ligand-binding domain-like"/>
    <property type="match status" value="1"/>
</dbReference>
<reference evidence="5 6" key="1">
    <citation type="submission" date="2016-10" db="EMBL/GenBank/DDBJ databases">
        <authorList>
            <person name="de Groot N.N."/>
        </authorList>
    </citation>
    <scope>NUCLEOTIDE SEQUENCE [LARGE SCALE GENOMIC DNA]</scope>
    <source>
        <strain evidence="5 6">ATCC 51327</strain>
    </source>
</reference>
<evidence type="ECO:0000259" key="4">
    <source>
        <dbReference type="PROSITE" id="PS50949"/>
    </source>
</evidence>
<dbReference type="Proteomes" id="UP000199006">
    <property type="component" value="Unassembled WGS sequence"/>
</dbReference>
<dbReference type="Pfam" id="PF07729">
    <property type="entry name" value="FCD"/>
    <property type="match status" value="1"/>
</dbReference>
<dbReference type="OrthoDB" id="368823at2"/>
<dbReference type="InterPro" id="IPR036390">
    <property type="entry name" value="WH_DNA-bd_sf"/>
</dbReference>
<sequence length="220" mass="26300">MNFIYDKEPVYDNLKEKAYYIIKDKIINCEVPPGSFLDEKELTEEIGASRTPIREALNKLEQENLINILPKRGILVCDITMKDIKEIFTIRKFMEPYILRLSYKNLVKEELIKYKNLFEEFYTDRKDNNYYTSLDARFHYFLIKASDNKYLINMMQQIFIQNHRIRIITAKKPNRLEHSIEEHLRIINFMLEGEIENAVSELEKHIGQSWQVSLQLGIDI</sequence>
<dbReference type="PANTHER" id="PTHR43537:SF24">
    <property type="entry name" value="GLUCONATE OPERON TRANSCRIPTIONAL REPRESSOR"/>
    <property type="match status" value="1"/>
</dbReference>
<keyword evidence="2 5" id="KW-0238">DNA-binding</keyword>
<organism evidence="5 6">
    <name type="scientific">Halanaerobium salsuginis</name>
    <dbReference type="NCBI Taxonomy" id="29563"/>
    <lineage>
        <taxon>Bacteria</taxon>
        <taxon>Bacillati</taxon>
        <taxon>Bacillota</taxon>
        <taxon>Clostridia</taxon>
        <taxon>Halanaerobiales</taxon>
        <taxon>Halanaerobiaceae</taxon>
        <taxon>Halanaerobium</taxon>
    </lineage>
</organism>
<dbReference type="Pfam" id="PF00392">
    <property type="entry name" value="GntR"/>
    <property type="match status" value="1"/>
</dbReference>
<dbReference type="Gene3D" id="1.10.10.10">
    <property type="entry name" value="Winged helix-like DNA-binding domain superfamily/Winged helix DNA-binding domain"/>
    <property type="match status" value="1"/>
</dbReference>
<keyword evidence="6" id="KW-1185">Reference proteome</keyword>
<keyword evidence="3" id="KW-0804">Transcription</keyword>
<dbReference type="GO" id="GO:0003677">
    <property type="term" value="F:DNA binding"/>
    <property type="evidence" value="ECO:0007669"/>
    <property type="project" value="UniProtKB-KW"/>
</dbReference>
<accession>A0A1I4JKV7</accession>
<dbReference type="AlphaFoldDB" id="A0A1I4JKV7"/>
<evidence type="ECO:0000256" key="1">
    <source>
        <dbReference type="ARBA" id="ARBA00023015"/>
    </source>
</evidence>
<dbReference type="PRINTS" id="PR00035">
    <property type="entry name" value="HTHGNTR"/>
</dbReference>
<dbReference type="SMART" id="SM00345">
    <property type="entry name" value="HTH_GNTR"/>
    <property type="match status" value="1"/>
</dbReference>
<protein>
    <submittedName>
        <fullName evidence="5">DNA-binding transcriptional regulator, GntR family</fullName>
    </submittedName>
</protein>
<name>A0A1I4JKV7_9FIRM</name>
<feature type="domain" description="HTH gntR-type" evidence="4">
    <location>
        <begin position="12"/>
        <end position="79"/>
    </location>
</feature>
<keyword evidence="1" id="KW-0805">Transcription regulation</keyword>
<evidence type="ECO:0000313" key="6">
    <source>
        <dbReference type="Proteomes" id="UP000199006"/>
    </source>
</evidence>
<dbReference type="InterPro" id="IPR011711">
    <property type="entry name" value="GntR_C"/>
</dbReference>
<dbReference type="SMART" id="SM00895">
    <property type="entry name" value="FCD"/>
    <property type="match status" value="1"/>
</dbReference>
<dbReference type="SUPFAM" id="SSF46785">
    <property type="entry name" value="Winged helix' DNA-binding domain"/>
    <property type="match status" value="1"/>
</dbReference>
<dbReference type="PROSITE" id="PS50949">
    <property type="entry name" value="HTH_GNTR"/>
    <property type="match status" value="1"/>
</dbReference>
<dbReference type="CDD" id="cd07377">
    <property type="entry name" value="WHTH_GntR"/>
    <property type="match status" value="1"/>
</dbReference>
<proteinExistence type="predicted"/>
<dbReference type="InterPro" id="IPR000524">
    <property type="entry name" value="Tscrpt_reg_HTH_GntR"/>
</dbReference>
<evidence type="ECO:0000256" key="2">
    <source>
        <dbReference type="ARBA" id="ARBA00023125"/>
    </source>
</evidence>